<feature type="transmembrane region" description="Helical" evidence="2">
    <location>
        <begin position="895"/>
        <end position="917"/>
    </location>
</feature>
<comment type="caution">
    <text evidence="4">The sequence shown here is derived from an EMBL/GenBank/DDBJ whole genome shotgun (WGS) entry which is preliminary data.</text>
</comment>
<feature type="domain" description="Heterokaryon incompatibility" evidence="3">
    <location>
        <begin position="287"/>
        <end position="402"/>
    </location>
</feature>
<evidence type="ECO:0000313" key="4">
    <source>
        <dbReference type="EMBL" id="RYP07027.1"/>
    </source>
</evidence>
<protein>
    <recommendedName>
        <fullName evidence="3">Heterokaryon incompatibility domain-containing protein</fullName>
    </recommendedName>
</protein>
<feature type="region of interest" description="Disordered" evidence="1">
    <location>
        <begin position="363"/>
        <end position="406"/>
    </location>
</feature>
<feature type="region of interest" description="Disordered" evidence="1">
    <location>
        <begin position="504"/>
        <end position="545"/>
    </location>
</feature>
<dbReference type="PANTHER" id="PTHR33112">
    <property type="entry name" value="DOMAIN PROTEIN, PUTATIVE-RELATED"/>
    <property type="match status" value="1"/>
</dbReference>
<dbReference type="STRING" id="155417.A0A4Q4TMG3"/>
<evidence type="ECO:0000256" key="1">
    <source>
        <dbReference type="SAM" id="MobiDB-lite"/>
    </source>
</evidence>
<name>A0A4Q4TMG3_9PEZI</name>
<dbReference type="PANTHER" id="PTHR33112:SF12">
    <property type="entry name" value="HETEROKARYON INCOMPATIBILITY DOMAIN-CONTAINING PROTEIN"/>
    <property type="match status" value="1"/>
</dbReference>
<dbReference type="AlphaFoldDB" id="A0A4Q4TMG3"/>
<dbReference type="EMBL" id="QJNU01000109">
    <property type="protein sequence ID" value="RYP07027.1"/>
    <property type="molecule type" value="Genomic_DNA"/>
</dbReference>
<feature type="region of interest" description="Disordered" evidence="1">
    <location>
        <begin position="1"/>
        <end position="52"/>
    </location>
</feature>
<keyword evidence="2" id="KW-0812">Transmembrane</keyword>
<gene>
    <name evidence="4" type="ORF">DL764_002786</name>
</gene>
<keyword evidence="2" id="KW-0472">Membrane</keyword>
<dbReference type="Proteomes" id="UP000293360">
    <property type="component" value="Unassembled WGS sequence"/>
</dbReference>
<sequence>MSSPEREFTFRRPTSVAGVPRPEFPTPSSVPGSAFTFRFPPPSGPGRASGKAKEDDRLCEDCAKLDLEQSLASAFALYEGARRGTISRLLGVYRRASGPAYLKDFYHVASLGDRLSRETNNCKLCTFLASTTAEPKTRGTKYKLLAFCSSESYLFEAARRDGRGSLVRRQGWDALEHNVFMAVVPEDPLVPKTAIPLRWLETGLPRNGAIYRLTQPRSADESRIVLPRGLRPKADFVLMRTWLDCCRGSHDFCKPRKPAGATLRGFRVIDCESFAPLVEERPWSERYVALSYVWGPSTEKWPQTVLDAVEVTRRLGERYLWVDRLCIDQTNEDEKRFLFSKMNLIYEGAEFTIIGAAGDARTGLPGVTMRQRKPQPRVELDRPTRRSQDANAGSSAQPDPDPGLELVGVPLEEYEREASDERGWLDTHRHGLRSGLALDMGELMRDQELMDKYDIPDEHLQLFQDLADDFGHTIENFLEIQKELALRMGIPLKEMVPYLQGRAAGRGARGEGSNGGASLPPAASIPERPVTSPSKPCKPLPPSRVEGKTILVSSMQEPRVTIRNSEWATRGWTYQEGVLSKRRLVFTEEQVYWECSGMALNETLDLHPSIVQAEPRAPMPDYMLSGIFEGDMHRVPELQYGFQPGKREEMGQSVQKLDGHIRAYTSRKLTNPGDSLNAFLGVAAHYSDESGLSLLLGIPVWAGLFGDGKPGLQHTFALSISGWMHSARRIADGAEMYVASPARREKFPSWTWAGWQGTATFSESDASSAGEAGGGEEQDDDEAADVDYRDFFMALTSEQWVSSIDKIWSAEMMLHDAGGTEATLLTGRAPVSSTGDPNMRWLLTIRKPLVLRHMYLMHSVNEWEWRRLMGKSVRIHLSVPMTEAALTAGHKTGDLVTVLVFASTVPFIWNGVARFLILRRTDDGGGRWERIGRLTLILEEWMMDKYGDTKKMLDDLPVKSFGKDIILV</sequence>
<keyword evidence="2" id="KW-1133">Transmembrane helix</keyword>
<reference evidence="4 5" key="1">
    <citation type="submission" date="2018-06" db="EMBL/GenBank/DDBJ databases">
        <title>Complete Genomes of Monosporascus.</title>
        <authorList>
            <person name="Robinson A.J."/>
            <person name="Natvig D.O."/>
        </authorList>
    </citation>
    <scope>NUCLEOTIDE SEQUENCE [LARGE SCALE GENOMIC DNA]</scope>
    <source>
        <strain evidence="4 5">CBS 110550</strain>
    </source>
</reference>
<dbReference type="InterPro" id="IPR010730">
    <property type="entry name" value="HET"/>
</dbReference>
<keyword evidence="5" id="KW-1185">Reference proteome</keyword>
<proteinExistence type="predicted"/>
<evidence type="ECO:0000259" key="3">
    <source>
        <dbReference type="Pfam" id="PF06985"/>
    </source>
</evidence>
<organism evidence="4 5">
    <name type="scientific">Monosporascus ibericus</name>
    <dbReference type="NCBI Taxonomy" id="155417"/>
    <lineage>
        <taxon>Eukaryota</taxon>
        <taxon>Fungi</taxon>
        <taxon>Dikarya</taxon>
        <taxon>Ascomycota</taxon>
        <taxon>Pezizomycotina</taxon>
        <taxon>Sordariomycetes</taxon>
        <taxon>Xylariomycetidae</taxon>
        <taxon>Xylariales</taxon>
        <taxon>Xylariales incertae sedis</taxon>
        <taxon>Monosporascus</taxon>
    </lineage>
</organism>
<evidence type="ECO:0000313" key="5">
    <source>
        <dbReference type="Proteomes" id="UP000293360"/>
    </source>
</evidence>
<feature type="compositionally biased region" description="Basic and acidic residues" evidence="1">
    <location>
        <begin position="1"/>
        <end position="10"/>
    </location>
</feature>
<dbReference type="OrthoDB" id="4685286at2759"/>
<accession>A0A4Q4TMG3</accession>
<dbReference type="Pfam" id="PF06985">
    <property type="entry name" value="HET"/>
    <property type="match status" value="1"/>
</dbReference>
<evidence type="ECO:0000256" key="2">
    <source>
        <dbReference type="SAM" id="Phobius"/>
    </source>
</evidence>
<feature type="compositionally biased region" description="Basic and acidic residues" evidence="1">
    <location>
        <begin position="376"/>
        <end position="388"/>
    </location>
</feature>